<evidence type="ECO:0000259" key="7">
    <source>
        <dbReference type="PROSITE" id="PS50011"/>
    </source>
</evidence>
<gene>
    <name evidence="8" type="ORF">AWRI4619_LOCUS866</name>
</gene>
<dbReference type="InterPro" id="IPR000719">
    <property type="entry name" value="Prot_kinase_dom"/>
</dbReference>
<dbReference type="EC" id="2.7.11.1" evidence="1"/>
<evidence type="ECO:0000256" key="5">
    <source>
        <dbReference type="ARBA" id="ARBA00022840"/>
    </source>
</evidence>
<keyword evidence="2" id="KW-0808">Transferase</keyword>
<comment type="caution">
    <text evidence="8">The sequence shown here is derived from an EMBL/GenBank/DDBJ whole genome shotgun (WGS) entry which is preliminary data.</text>
</comment>
<keyword evidence="3" id="KW-0547">Nucleotide-binding</keyword>
<evidence type="ECO:0000256" key="4">
    <source>
        <dbReference type="ARBA" id="ARBA00022777"/>
    </source>
</evidence>
<dbReference type="SUPFAM" id="SSF56112">
    <property type="entry name" value="Protein kinase-like (PK-like)"/>
    <property type="match status" value="1"/>
</dbReference>
<dbReference type="AlphaFoldDB" id="A0A9N8J7L6"/>
<dbReference type="InterPro" id="IPR008271">
    <property type="entry name" value="Ser/Thr_kinase_AS"/>
</dbReference>
<feature type="non-terminal residue" evidence="8">
    <location>
        <position position="1"/>
    </location>
</feature>
<feature type="chain" id="PRO_5040200303" description="non-specific serine/threonine protein kinase" evidence="6">
    <location>
        <begin position="24"/>
        <end position="192"/>
    </location>
</feature>
<dbReference type="Proteomes" id="UP000716446">
    <property type="component" value="Unassembled WGS sequence"/>
</dbReference>
<evidence type="ECO:0000313" key="9">
    <source>
        <dbReference type="Proteomes" id="UP000716446"/>
    </source>
</evidence>
<dbReference type="GO" id="GO:0005524">
    <property type="term" value="F:ATP binding"/>
    <property type="evidence" value="ECO:0007669"/>
    <property type="project" value="UniProtKB-KW"/>
</dbReference>
<dbReference type="Gene3D" id="1.10.510.10">
    <property type="entry name" value="Transferase(Phosphotransferase) domain 1"/>
    <property type="match status" value="1"/>
</dbReference>
<evidence type="ECO:0000256" key="3">
    <source>
        <dbReference type="ARBA" id="ARBA00022741"/>
    </source>
</evidence>
<keyword evidence="4" id="KW-0418">Kinase</keyword>
<name>A0A9N8J7L6_9PEZI</name>
<dbReference type="Pfam" id="PF00069">
    <property type="entry name" value="Pkinase"/>
    <property type="match status" value="1"/>
</dbReference>
<evidence type="ECO:0000313" key="8">
    <source>
        <dbReference type="EMBL" id="CAD0082299.1"/>
    </source>
</evidence>
<sequence length="192" mass="21636">VKEPLPEAFLWFIFLRLAKATFAMDEVTRTSESGSVIIHNDIKPDNIFLGHPGSMGEDLDFGDFGISVIASKFNQESGGGPPEWYSPEKAIYKEEGLYMYSHTKIWQLGLVMLCVMAADTSHDETISQIEEGRQSLFEKAESAGYSLELRDLIDVCLDEAPSERPTPRELVSIIEDYIGVHTRNMRRWGTKS</sequence>
<dbReference type="PANTHER" id="PTHR43671:SF13">
    <property type="entry name" value="SERINE_THREONINE-PROTEIN KINASE NEK2"/>
    <property type="match status" value="1"/>
</dbReference>
<dbReference type="PROSITE" id="PS50011">
    <property type="entry name" value="PROTEIN_KINASE_DOM"/>
    <property type="match status" value="1"/>
</dbReference>
<keyword evidence="6" id="KW-0732">Signal</keyword>
<dbReference type="InterPro" id="IPR011009">
    <property type="entry name" value="Kinase-like_dom_sf"/>
</dbReference>
<organism evidence="8 9">
    <name type="scientific">Aureobasidium vineae</name>
    <dbReference type="NCBI Taxonomy" id="2773715"/>
    <lineage>
        <taxon>Eukaryota</taxon>
        <taxon>Fungi</taxon>
        <taxon>Dikarya</taxon>
        <taxon>Ascomycota</taxon>
        <taxon>Pezizomycotina</taxon>
        <taxon>Dothideomycetes</taxon>
        <taxon>Dothideomycetidae</taxon>
        <taxon>Dothideales</taxon>
        <taxon>Saccotheciaceae</taxon>
        <taxon>Aureobasidium</taxon>
    </lineage>
</organism>
<evidence type="ECO:0000256" key="2">
    <source>
        <dbReference type="ARBA" id="ARBA00022679"/>
    </source>
</evidence>
<keyword evidence="9" id="KW-1185">Reference proteome</keyword>
<dbReference type="InterPro" id="IPR050660">
    <property type="entry name" value="NEK_Ser/Thr_kinase"/>
</dbReference>
<reference evidence="8" key="1">
    <citation type="submission" date="2020-06" db="EMBL/GenBank/DDBJ databases">
        <authorList>
            <person name="Onetto C."/>
        </authorList>
    </citation>
    <scope>NUCLEOTIDE SEQUENCE</scope>
</reference>
<proteinExistence type="predicted"/>
<feature type="signal peptide" evidence="6">
    <location>
        <begin position="1"/>
        <end position="23"/>
    </location>
</feature>
<dbReference type="PROSITE" id="PS00108">
    <property type="entry name" value="PROTEIN_KINASE_ST"/>
    <property type="match status" value="1"/>
</dbReference>
<protein>
    <recommendedName>
        <fullName evidence="1">non-specific serine/threonine protein kinase</fullName>
        <ecNumber evidence="1">2.7.11.1</ecNumber>
    </recommendedName>
</protein>
<dbReference type="PANTHER" id="PTHR43671">
    <property type="entry name" value="SERINE/THREONINE-PROTEIN KINASE NEK"/>
    <property type="match status" value="1"/>
</dbReference>
<evidence type="ECO:0000256" key="6">
    <source>
        <dbReference type="SAM" id="SignalP"/>
    </source>
</evidence>
<dbReference type="GO" id="GO:0004674">
    <property type="term" value="F:protein serine/threonine kinase activity"/>
    <property type="evidence" value="ECO:0007669"/>
    <property type="project" value="UniProtKB-EC"/>
</dbReference>
<dbReference type="EMBL" id="CAIJEN010000001">
    <property type="protein sequence ID" value="CAD0082299.1"/>
    <property type="molecule type" value="Genomic_DNA"/>
</dbReference>
<keyword evidence="5" id="KW-0067">ATP-binding</keyword>
<evidence type="ECO:0000256" key="1">
    <source>
        <dbReference type="ARBA" id="ARBA00012513"/>
    </source>
</evidence>
<feature type="domain" description="Protein kinase" evidence="7">
    <location>
        <begin position="1"/>
        <end position="178"/>
    </location>
</feature>
<accession>A0A9N8J7L6</accession>